<dbReference type="GO" id="GO:0016747">
    <property type="term" value="F:acyltransferase activity, transferring groups other than amino-acyl groups"/>
    <property type="evidence" value="ECO:0007669"/>
    <property type="project" value="InterPro"/>
</dbReference>
<dbReference type="Gene3D" id="3.40.630.30">
    <property type="match status" value="1"/>
</dbReference>
<dbReference type="SUPFAM" id="SSF55729">
    <property type="entry name" value="Acyl-CoA N-acyltransferases (Nat)"/>
    <property type="match status" value="1"/>
</dbReference>
<evidence type="ECO:0000313" key="2">
    <source>
        <dbReference type="EMBL" id="RDY30989.1"/>
    </source>
</evidence>
<evidence type="ECO:0000313" key="3">
    <source>
        <dbReference type="Proteomes" id="UP000216411"/>
    </source>
</evidence>
<dbReference type="CDD" id="cd04301">
    <property type="entry name" value="NAT_SF"/>
    <property type="match status" value="1"/>
</dbReference>
<proteinExistence type="predicted"/>
<dbReference type="Pfam" id="PF13302">
    <property type="entry name" value="Acetyltransf_3"/>
    <property type="match status" value="1"/>
</dbReference>
<name>A0A371JDZ6_9FIRM</name>
<gene>
    <name evidence="2" type="ORF">CG710_011995</name>
</gene>
<keyword evidence="3" id="KW-1185">Reference proteome</keyword>
<sequence>MDSLKLTSPSKAYEHQVMDYKAEMLKNKDSFDGCAGLEEVDNYDEWLNFEERLSRKYGDAYVPSSVYLVVRLCDDKLIGIIDFRHPLSEFLLNYGGNIGYSVRPTERQKGYAKEMLKLMLCRCKELNEDKVLLTCDKGNIASSKTIIENGGILENEVQDTVGLSKSGIIQRYWITIL</sequence>
<dbReference type="PROSITE" id="PS51186">
    <property type="entry name" value="GNAT"/>
    <property type="match status" value="1"/>
</dbReference>
<comment type="caution">
    <text evidence="2">The sequence shown here is derived from an EMBL/GenBank/DDBJ whole genome shotgun (WGS) entry which is preliminary data.</text>
</comment>
<dbReference type="InterPro" id="IPR000182">
    <property type="entry name" value="GNAT_dom"/>
</dbReference>
<dbReference type="PANTHER" id="PTHR39173:SF1">
    <property type="entry name" value="ACETYLTRANSFERASE"/>
    <property type="match status" value="1"/>
</dbReference>
<dbReference type="PANTHER" id="PTHR39173">
    <property type="entry name" value="ACETYLTRANSFERASE"/>
    <property type="match status" value="1"/>
</dbReference>
<dbReference type="AlphaFoldDB" id="A0A371JDZ6"/>
<organism evidence="2 3">
    <name type="scientific">Lachnotalea glycerini</name>
    <dbReference type="NCBI Taxonomy" id="1763509"/>
    <lineage>
        <taxon>Bacteria</taxon>
        <taxon>Bacillati</taxon>
        <taxon>Bacillota</taxon>
        <taxon>Clostridia</taxon>
        <taxon>Lachnospirales</taxon>
        <taxon>Lachnospiraceae</taxon>
        <taxon>Lachnotalea</taxon>
    </lineage>
</organism>
<protein>
    <submittedName>
        <fullName evidence="2">GNAT family acetyltransferase</fullName>
    </submittedName>
</protein>
<evidence type="ECO:0000259" key="1">
    <source>
        <dbReference type="PROSITE" id="PS51186"/>
    </source>
</evidence>
<keyword evidence="2" id="KW-0808">Transferase</keyword>
<dbReference type="EMBL" id="NOKA02000024">
    <property type="protein sequence ID" value="RDY30989.1"/>
    <property type="molecule type" value="Genomic_DNA"/>
</dbReference>
<feature type="domain" description="N-acetyltransferase" evidence="1">
    <location>
        <begin position="10"/>
        <end position="177"/>
    </location>
</feature>
<reference evidence="2 3" key="1">
    <citation type="journal article" date="2017" name="Genome Announc.">
        <title>Draft Genome Sequence of a Sporulating and Motile Strain of Lachnotalea glycerini Isolated from Water in Quebec City, Canada.</title>
        <authorList>
            <person name="Maheux A.F."/>
            <person name="Boudreau D.K."/>
            <person name="Berube E."/>
            <person name="Boissinot M."/>
            <person name="Raymond F."/>
            <person name="Brodeur S."/>
            <person name="Corbeil J."/>
            <person name="Isabel S."/>
            <person name="Omar R.F."/>
            <person name="Bergeron M.G."/>
        </authorList>
    </citation>
    <scope>NUCLEOTIDE SEQUENCE [LARGE SCALE GENOMIC DNA]</scope>
    <source>
        <strain evidence="2 3">CCRI-19302</strain>
    </source>
</reference>
<dbReference type="RefSeq" id="WP_094376016.1">
    <property type="nucleotide sequence ID" value="NZ_NOKA02000024.1"/>
</dbReference>
<accession>A0A371JDZ6</accession>
<dbReference type="OrthoDB" id="9797989at2"/>
<dbReference type="Proteomes" id="UP000216411">
    <property type="component" value="Unassembled WGS sequence"/>
</dbReference>
<dbReference type="InterPro" id="IPR016181">
    <property type="entry name" value="Acyl_CoA_acyltransferase"/>
</dbReference>